<dbReference type="PROSITE" id="PS00455">
    <property type="entry name" value="AMP_BINDING"/>
    <property type="match status" value="1"/>
</dbReference>
<dbReference type="GO" id="GO:0016020">
    <property type="term" value="C:membrane"/>
    <property type="evidence" value="ECO:0007669"/>
    <property type="project" value="TreeGrafter"/>
</dbReference>
<dbReference type="Pfam" id="PF23562">
    <property type="entry name" value="AMP-binding_C_3"/>
    <property type="match status" value="1"/>
</dbReference>
<dbReference type="InterPro" id="IPR020845">
    <property type="entry name" value="AMP-binding_CS"/>
</dbReference>
<dbReference type="GO" id="GO:0004467">
    <property type="term" value="F:long-chain fatty acid-CoA ligase activity"/>
    <property type="evidence" value="ECO:0007669"/>
    <property type="project" value="TreeGrafter"/>
</dbReference>
<comment type="similarity">
    <text evidence="1">Belongs to the ATP-dependent AMP-binding enzyme family.</text>
</comment>
<dbReference type="SUPFAM" id="SSF56801">
    <property type="entry name" value="Acetyl-CoA synthetase-like"/>
    <property type="match status" value="1"/>
</dbReference>
<evidence type="ECO:0000259" key="6">
    <source>
        <dbReference type="Pfam" id="PF00501"/>
    </source>
</evidence>
<protein>
    <recommendedName>
        <fullName evidence="5">Acyl-CoA synthetase</fullName>
    </recommendedName>
</protein>
<feature type="domain" description="AMP-dependent synthetase/ligase" evidence="6">
    <location>
        <begin position="49"/>
        <end position="434"/>
    </location>
</feature>
<dbReference type="EMBL" id="DXGC01000101">
    <property type="protein sequence ID" value="HIW92352.1"/>
    <property type="molecule type" value="Genomic_DNA"/>
</dbReference>
<dbReference type="Proteomes" id="UP000824190">
    <property type="component" value="Unassembled WGS sequence"/>
</dbReference>
<evidence type="ECO:0000256" key="1">
    <source>
        <dbReference type="ARBA" id="ARBA00006432"/>
    </source>
</evidence>
<evidence type="ECO:0000256" key="4">
    <source>
        <dbReference type="ARBA" id="ARBA00023098"/>
    </source>
</evidence>
<dbReference type="PANTHER" id="PTHR43272:SF32">
    <property type="entry name" value="AMP-DEPENDENT SYNTHETASE_LIGASE DOMAIN-CONTAINING PROTEIN"/>
    <property type="match status" value="1"/>
</dbReference>
<dbReference type="InterPro" id="IPR000873">
    <property type="entry name" value="AMP-dep_synth/lig_dom"/>
</dbReference>
<keyword evidence="2 7" id="KW-0436">Ligase</keyword>
<dbReference type="CDD" id="cd05907">
    <property type="entry name" value="VL_LC_FACS_like"/>
    <property type="match status" value="1"/>
</dbReference>
<comment type="caution">
    <text evidence="7">The sequence shown here is derived from an EMBL/GenBank/DDBJ whole genome shotgun (WGS) entry which is preliminary data.</text>
</comment>
<dbReference type="Gene3D" id="3.40.50.12780">
    <property type="entry name" value="N-terminal domain of ligase-like"/>
    <property type="match status" value="1"/>
</dbReference>
<proteinExistence type="inferred from homology"/>
<dbReference type="Pfam" id="PF00501">
    <property type="entry name" value="AMP-binding"/>
    <property type="match status" value="1"/>
</dbReference>
<dbReference type="PANTHER" id="PTHR43272">
    <property type="entry name" value="LONG-CHAIN-FATTY-ACID--COA LIGASE"/>
    <property type="match status" value="1"/>
</dbReference>
<dbReference type="AlphaFoldDB" id="A0A9D1ULP1"/>
<sequence length="609" mass="66415">MQEYTSEALFTIGENETCLTVLRENTLERPQTILYSRPRKFEWVDVRADDFLREVYDVAKGLIANGVEQGDRVALMSDTRYEWSLVDFAIMAAGAVSVPIYPSSSTSQCEWIVQDSGARIGIAEKSGHATRLRTFVHEGESGAEGEAHLDRVLSFAEGAIDQLIKEGKEVSDDQVEERIANTKSSDLASLVYTSGTTGRPKGCRLLHSNWLGEARGILTHPIGGIAEDGRRVLTFLPLAHVLARAVSLAMTLGRVTQAHWSDMSTLVPEFQRSSPEMILGVPRVFEKVHAGVKTKAVEGGGIGAKIFPVAERVAEEYSKALDTPQGPSLALKAQRALFDKLVYGKVKEAMGGALQYCISGGSALNPELMHFFRGIGVRIYEGYGMTETTAAIAVNFEPDNIIGTVGRPVGGNTIRIADDGEILMKGTVVFDGYWNNEEATKESFTEDGFVISGDLGTLLPSGHLKITGRKKEIIVTAGGKNVSPGPLEDILRSAPLISQAMVVGDNQKFVGTLITLDEEALVGWKKRNGIADNVTVKELAKNPVLRSEIQDAINEANDTVSHSEGIKKFRICDRDFTEDDGEVTPSMKIKRHVISQHFADDIAWIYTSK</sequence>
<name>A0A9D1ULP1_9CORY</name>
<organism evidence="7 8">
    <name type="scientific">Candidatus Corynebacterium avicola</name>
    <dbReference type="NCBI Taxonomy" id="2838527"/>
    <lineage>
        <taxon>Bacteria</taxon>
        <taxon>Bacillati</taxon>
        <taxon>Actinomycetota</taxon>
        <taxon>Actinomycetes</taxon>
        <taxon>Mycobacteriales</taxon>
        <taxon>Corynebacteriaceae</taxon>
        <taxon>Corynebacterium</taxon>
    </lineage>
</organism>
<evidence type="ECO:0000256" key="2">
    <source>
        <dbReference type="ARBA" id="ARBA00022598"/>
    </source>
</evidence>
<reference evidence="7" key="1">
    <citation type="journal article" date="2021" name="PeerJ">
        <title>Extensive microbial diversity within the chicken gut microbiome revealed by metagenomics and culture.</title>
        <authorList>
            <person name="Gilroy R."/>
            <person name="Ravi A."/>
            <person name="Getino M."/>
            <person name="Pursley I."/>
            <person name="Horton D.L."/>
            <person name="Alikhan N.F."/>
            <person name="Baker D."/>
            <person name="Gharbi K."/>
            <person name="Hall N."/>
            <person name="Watson M."/>
            <person name="Adriaenssens E.M."/>
            <person name="Foster-Nyarko E."/>
            <person name="Jarju S."/>
            <person name="Secka A."/>
            <person name="Antonio M."/>
            <person name="Oren A."/>
            <person name="Chaudhuri R.R."/>
            <person name="La Ragione R."/>
            <person name="Hildebrand F."/>
            <person name="Pallen M.J."/>
        </authorList>
    </citation>
    <scope>NUCLEOTIDE SEQUENCE</scope>
    <source>
        <strain evidence="7">CHK32-1732</strain>
    </source>
</reference>
<evidence type="ECO:0000256" key="3">
    <source>
        <dbReference type="ARBA" id="ARBA00022832"/>
    </source>
</evidence>
<accession>A0A9D1ULP1</accession>
<gene>
    <name evidence="7" type="ORF">H9870_11905</name>
</gene>
<keyword evidence="4" id="KW-0443">Lipid metabolism</keyword>
<reference evidence="7" key="2">
    <citation type="submission" date="2021-04" db="EMBL/GenBank/DDBJ databases">
        <authorList>
            <person name="Gilroy R."/>
        </authorList>
    </citation>
    <scope>NUCLEOTIDE SEQUENCE</scope>
    <source>
        <strain evidence="7">CHK32-1732</strain>
    </source>
</reference>
<keyword evidence="3" id="KW-0276">Fatty acid metabolism</keyword>
<evidence type="ECO:0000313" key="7">
    <source>
        <dbReference type="EMBL" id="HIW92352.1"/>
    </source>
</evidence>
<evidence type="ECO:0000256" key="5">
    <source>
        <dbReference type="ARBA" id="ARBA00032875"/>
    </source>
</evidence>
<evidence type="ECO:0000313" key="8">
    <source>
        <dbReference type="Proteomes" id="UP000824190"/>
    </source>
</evidence>
<dbReference type="InterPro" id="IPR042099">
    <property type="entry name" value="ANL_N_sf"/>
</dbReference>